<evidence type="ECO:0000256" key="3">
    <source>
        <dbReference type="ARBA" id="ARBA00023125"/>
    </source>
</evidence>
<keyword evidence="2" id="KW-0805">Transcription regulation</keyword>
<reference evidence="6 7" key="1">
    <citation type="submission" date="2019-03" db="EMBL/GenBank/DDBJ databases">
        <title>Draft Genome Sequence of Massilia arenosa sp. nov., a Novel Massilia Species Isolated from a Sandy-loam Maize Soil.</title>
        <authorList>
            <person name="Raths R."/>
            <person name="Peta V."/>
            <person name="Bucking H."/>
        </authorList>
    </citation>
    <scope>NUCLEOTIDE SEQUENCE [LARGE SCALE GENOMIC DNA]</scope>
    <source>
        <strain evidence="6 7">MC02</strain>
    </source>
</reference>
<dbReference type="InterPro" id="IPR050176">
    <property type="entry name" value="LTTR"/>
</dbReference>
<dbReference type="RefSeq" id="WP_135208626.1">
    <property type="nucleotide sequence ID" value="NZ_SPVF01000232.1"/>
</dbReference>
<dbReference type="Gene3D" id="1.10.10.10">
    <property type="entry name" value="Winged helix-like DNA-binding domain superfamily/Winged helix DNA-binding domain"/>
    <property type="match status" value="1"/>
</dbReference>
<dbReference type="InterPro" id="IPR005119">
    <property type="entry name" value="LysR_subst-bd"/>
</dbReference>
<keyword evidence="7" id="KW-1185">Reference proteome</keyword>
<dbReference type="PROSITE" id="PS50931">
    <property type="entry name" value="HTH_LYSR"/>
    <property type="match status" value="1"/>
</dbReference>
<accession>A0A4Y9S2P8</accession>
<dbReference type="InterPro" id="IPR036388">
    <property type="entry name" value="WH-like_DNA-bd_sf"/>
</dbReference>
<dbReference type="Proteomes" id="UP000298438">
    <property type="component" value="Unassembled WGS sequence"/>
</dbReference>
<dbReference type="SUPFAM" id="SSF53850">
    <property type="entry name" value="Periplasmic binding protein-like II"/>
    <property type="match status" value="1"/>
</dbReference>
<evidence type="ECO:0000256" key="1">
    <source>
        <dbReference type="ARBA" id="ARBA00009437"/>
    </source>
</evidence>
<keyword evidence="4" id="KW-0804">Transcription</keyword>
<dbReference type="InterPro" id="IPR000847">
    <property type="entry name" value="LysR_HTH_N"/>
</dbReference>
<dbReference type="PRINTS" id="PR00039">
    <property type="entry name" value="HTHLYSR"/>
</dbReference>
<dbReference type="InterPro" id="IPR036390">
    <property type="entry name" value="WH_DNA-bd_sf"/>
</dbReference>
<feature type="domain" description="HTH lysR-type" evidence="5">
    <location>
        <begin position="6"/>
        <end position="63"/>
    </location>
</feature>
<evidence type="ECO:0000313" key="6">
    <source>
        <dbReference type="EMBL" id="TFW15453.1"/>
    </source>
</evidence>
<dbReference type="AlphaFoldDB" id="A0A4Y9S2P8"/>
<dbReference type="EMBL" id="SPVF01000232">
    <property type="protein sequence ID" value="TFW15453.1"/>
    <property type="molecule type" value="Genomic_DNA"/>
</dbReference>
<evidence type="ECO:0000256" key="4">
    <source>
        <dbReference type="ARBA" id="ARBA00023163"/>
    </source>
</evidence>
<dbReference type="GO" id="GO:0003677">
    <property type="term" value="F:DNA binding"/>
    <property type="evidence" value="ECO:0007669"/>
    <property type="project" value="UniProtKB-KW"/>
</dbReference>
<evidence type="ECO:0000259" key="5">
    <source>
        <dbReference type="PROSITE" id="PS50931"/>
    </source>
</evidence>
<gene>
    <name evidence="6" type="ORF">E4L96_18165</name>
</gene>
<dbReference type="Pfam" id="PF00126">
    <property type="entry name" value="HTH_1"/>
    <property type="match status" value="1"/>
</dbReference>
<dbReference type="GO" id="GO:0003700">
    <property type="term" value="F:DNA-binding transcription factor activity"/>
    <property type="evidence" value="ECO:0007669"/>
    <property type="project" value="InterPro"/>
</dbReference>
<dbReference type="SUPFAM" id="SSF46785">
    <property type="entry name" value="Winged helix' DNA-binding domain"/>
    <property type="match status" value="1"/>
</dbReference>
<protein>
    <submittedName>
        <fullName evidence="6">LysR family transcriptional regulator</fullName>
    </submittedName>
</protein>
<proteinExistence type="inferred from homology"/>
<dbReference type="Pfam" id="PF03466">
    <property type="entry name" value="LysR_substrate"/>
    <property type="match status" value="1"/>
</dbReference>
<dbReference type="OrthoDB" id="6555293at2"/>
<sequence length="288" mass="30967">MSTPLFPLDLMKTLVAGVQAGGFAKAAEKIGRTQSAISLQMKKLEELAGTELFEKQGRVLALTPSGETMYHYAQRMLELNEEAVTAVRGAGVAGEVKVGMSMDFEHTFLPNVLARFGRAHPQIVLDLHVDRNTALRTKAARKELDVAVLFSNEVKAEQTVGQVPMAWIGQRDLAWQRDEPLPLLLLEAPCVFRDAALRALDAAGIRWRIAVTSPSLGGLWAAARAGLGLTVRTALAVPAELANLGDELALPALPEIGVCVVEAARTPAPPVALMTRTVTEVLHSQLDI</sequence>
<keyword evidence="3" id="KW-0238">DNA-binding</keyword>
<organism evidence="6 7">
    <name type="scientific">Zemynaea arenosa</name>
    <dbReference type="NCBI Taxonomy" id="2561931"/>
    <lineage>
        <taxon>Bacteria</taxon>
        <taxon>Pseudomonadati</taxon>
        <taxon>Pseudomonadota</taxon>
        <taxon>Betaproteobacteria</taxon>
        <taxon>Burkholderiales</taxon>
        <taxon>Oxalobacteraceae</taxon>
        <taxon>Telluria group</taxon>
        <taxon>Zemynaea</taxon>
    </lineage>
</organism>
<name>A0A4Y9S2P8_9BURK</name>
<evidence type="ECO:0000313" key="7">
    <source>
        <dbReference type="Proteomes" id="UP000298438"/>
    </source>
</evidence>
<dbReference type="Gene3D" id="3.40.190.10">
    <property type="entry name" value="Periplasmic binding protein-like II"/>
    <property type="match status" value="2"/>
</dbReference>
<dbReference type="PANTHER" id="PTHR30579">
    <property type="entry name" value="TRANSCRIPTIONAL REGULATOR"/>
    <property type="match status" value="1"/>
</dbReference>
<comment type="similarity">
    <text evidence="1">Belongs to the LysR transcriptional regulatory family.</text>
</comment>
<dbReference type="PANTHER" id="PTHR30579:SF7">
    <property type="entry name" value="HTH-TYPE TRANSCRIPTIONAL REGULATOR LRHA-RELATED"/>
    <property type="match status" value="1"/>
</dbReference>
<comment type="caution">
    <text evidence="6">The sequence shown here is derived from an EMBL/GenBank/DDBJ whole genome shotgun (WGS) entry which is preliminary data.</text>
</comment>
<evidence type="ECO:0000256" key="2">
    <source>
        <dbReference type="ARBA" id="ARBA00023015"/>
    </source>
</evidence>